<comment type="caution">
    <text evidence="2">The sequence shown here is derived from an EMBL/GenBank/DDBJ whole genome shotgun (WGS) entry which is preliminary data.</text>
</comment>
<feature type="region of interest" description="Disordered" evidence="1">
    <location>
        <begin position="21"/>
        <end position="42"/>
    </location>
</feature>
<gene>
    <name evidence="2" type="ORF">A8990_16323</name>
</gene>
<protein>
    <submittedName>
        <fullName evidence="2">Uncharacterized protein</fullName>
    </submittedName>
</protein>
<accession>A0A3D9Q118</accession>
<name>A0A3D9Q118_9BACL</name>
<reference evidence="2 3" key="1">
    <citation type="submission" date="2018-08" db="EMBL/GenBank/DDBJ databases">
        <title>Genomic Encyclopedia of Type Strains, Phase III (KMG-III): the genomes of soil and plant-associated and newly described type strains.</title>
        <authorList>
            <person name="Whitman W."/>
        </authorList>
    </citation>
    <scope>NUCLEOTIDE SEQUENCE [LARGE SCALE GENOMIC DNA]</scope>
    <source>
        <strain evidence="2 3">CGMCC 1.10966</strain>
    </source>
</reference>
<sequence>MAKNKNNKMKAAQTKYNAEFASENAAGATSATTKAASQKAEK</sequence>
<feature type="compositionally biased region" description="Low complexity" evidence="1">
    <location>
        <begin position="25"/>
        <end position="42"/>
    </location>
</feature>
<dbReference type="AlphaFoldDB" id="A0A3D9Q118"/>
<keyword evidence="3" id="KW-1185">Reference proteome</keyword>
<dbReference type="Proteomes" id="UP000256304">
    <property type="component" value="Unassembled WGS sequence"/>
</dbReference>
<dbReference type="EMBL" id="QTTN01000063">
    <property type="protein sequence ID" value="REE56351.1"/>
    <property type="molecule type" value="Genomic_DNA"/>
</dbReference>
<proteinExistence type="predicted"/>
<evidence type="ECO:0000313" key="2">
    <source>
        <dbReference type="EMBL" id="REE56351.1"/>
    </source>
</evidence>
<dbReference type="RefSeq" id="WP_265415902.1">
    <property type="nucleotide sequence ID" value="NZ_QTTN01000063.1"/>
</dbReference>
<organism evidence="2 3">
    <name type="scientific">Paenibacillus taihuensis</name>
    <dbReference type="NCBI Taxonomy" id="1156355"/>
    <lineage>
        <taxon>Bacteria</taxon>
        <taxon>Bacillati</taxon>
        <taxon>Bacillota</taxon>
        <taxon>Bacilli</taxon>
        <taxon>Bacillales</taxon>
        <taxon>Paenibacillaceae</taxon>
        <taxon>Paenibacillus</taxon>
    </lineage>
</organism>
<evidence type="ECO:0000256" key="1">
    <source>
        <dbReference type="SAM" id="MobiDB-lite"/>
    </source>
</evidence>
<evidence type="ECO:0000313" key="3">
    <source>
        <dbReference type="Proteomes" id="UP000256304"/>
    </source>
</evidence>